<dbReference type="EMBL" id="KL142372">
    <property type="protein sequence ID" value="KDR79766.1"/>
    <property type="molecule type" value="Genomic_DNA"/>
</dbReference>
<evidence type="ECO:0000313" key="2">
    <source>
        <dbReference type="EMBL" id="KDR79766.1"/>
    </source>
</evidence>
<reference evidence="3" key="1">
    <citation type="journal article" date="2014" name="Proc. Natl. Acad. Sci. U.S.A.">
        <title>Extensive sampling of basidiomycete genomes demonstrates inadequacy of the white-rot/brown-rot paradigm for wood decay fungi.</title>
        <authorList>
            <person name="Riley R."/>
            <person name="Salamov A.A."/>
            <person name="Brown D.W."/>
            <person name="Nagy L.G."/>
            <person name="Floudas D."/>
            <person name="Held B.W."/>
            <person name="Levasseur A."/>
            <person name="Lombard V."/>
            <person name="Morin E."/>
            <person name="Otillar R."/>
            <person name="Lindquist E.A."/>
            <person name="Sun H."/>
            <person name="LaButti K.M."/>
            <person name="Schmutz J."/>
            <person name="Jabbour D."/>
            <person name="Luo H."/>
            <person name="Baker S.E."/>
            <person name="Pisabarro A.G."/>
            <person name="Walton J.D."/>
            <person name="Blanchette R.A."/>
            <person name="Henrissat B."/>
            <person name="Martin F."/>
            <person name="Cullen D."/>
            <person name="Hibbett D.S."/>
            <person name="Grigoriev I.V."/>
        </authorList>
    </citation>
    <scope>NUCLEOTIDE SEQUENCE [LARGE SCALE GENOMIC DNA]</scope>
    <source>
        <strain evidence="3">CBS 339.88</strain>
    </source>
</reference>
<gene>
    <name evidence="2" type="ORF">GALMADRAFT_1163256</name>
</gene>
<organism evidence="2 3">
    <name type="scientific">Galerina marginata (strain CBS 339.88)</name>
    <dbReference type="NCBI Taxonomy" id="685588"/>
    <lineage>
        <taxon>Eukaryota</taxon>
        <taxon>Fungi</taxon>
        <taxon>Dikarya</taxon>
        <taxon>Basidiomycota</taxon>
        <taxon>Agaricomycotina</taxon>
        <taxon>Agaricomycetes</taxon>
        <taxon>Agaricomycetidae</taxon>
        <taxon>Agaricales</taxon>
        <taxon>Agaricineae</taxon>
        <taxon>Strophariaceae</taxon>
        <taxon>Galerina</taxon>
    </lineage>
</organism>
<evidence type="ECO:0000313" key="3">
    <source>
        <dbReference type="Proteomes" id="UP000027222"/>
    </source>
</evidence>
<dbReference type="Proteomes" id="UP000027222">
    <property type="component" value="Unassembled WGS sequence"/>
</dbReference>
<dbReference type="HOGENOM" id="CLU_1695611_0_0_1"/>
<proteinExistence type="predicted"/>
<keyword evidence="3" id="KW-1185">Reference proteome</keyword>
<feature type="region of interest" description="Disordered" evidence="1">
    <location>
        <begin position="1"/>
        <end position="47"/>
    </location>
</feature>
<evidence type="ECO:0000256" key="1">
    <source>
        <dbReference type="SAM" id="MobiDB-lite"/>
    </source>
</evidence>
<dbReference type="AlphaFoldDB" id="A0A067T9D9"/>
<protein>
    <submittedName>
        <fullName evidence="2">Uncharacterized protein</fullName>
    </submittedName>
</protein>
<sequence>MGHGAATETATLKDPLNPDAGMAQDGRRGGCVPERRGKIGRPADDDDTTTVVAGIGLGRTTRCSGVGAKVEARSSNAMVDSVPVGAARRQRPPNDIEYSLTPLDLLNTGAEMVPMMDGGVEAARSGKARIGGPADERDADADVSGGGMGARCSGG</sequence>
<accession>A0A067T9D9</accession>
<feature type="compositionally biased region" description="Basic and acidic residues" evidence="1">
    <location>
        <begin position="25"/>
        <end position="43"/>
    </location>
</feature>
<feature type="region of interest" description="Disordered" evidence="1">
    <location>
        <begin position="124"/>
        <end position="155"/>
    </location>
</feature>
<name>A0A067T9D9_GALM3</name>
<feature type="compositionally biased region" description="Gly residues" evidence="1">
    <location>
        <begin position="144"/>
        <end position="155"/>
    </location>
</feature>